<organism evidence="2 3">
    <name type="scientific">Peribacillus simplex</name>
    <dbReference type="NCBI Taxonomy" id="1478"/>
    <lineage>
        <taxon>Bacteria</taxon>
        <taxon>Bacillati</taxon>
        <taxon>Bacillota</taxon>
        <taxon>Bacilli</taxon>
        <taxon>Bacillales</taxon>
        <taxon>Bacillaceae</taxon>
        <taxon>Peribacillus</taxon>
    </lineage>
</organism>
<feature type="transmembrane region" description="Helical" evidence="1">
    <location>
        <begin position="160"/>
        <end position="180"/>
    </location>
</feature>
<accession>A0A109N018</accession>
<dbReference type="AlphaFoldDB" id="A0A109N018"/>
<keyword evidence="3" id="KW-1185">Reference proteome</keyword>
<proteinExistence type="predicted"/>
<protein>
    <submittedName>
        <fullName evidence="2">Uncharacterized protein</fullName>
    </submittedName>
</protein>
<evidence type="ECO:0000313" key="2">
    <source>
        <dbReference type="EMBL" id="KWW21008.1"/>
    </source>
</evidence>
<keyword evidence="1" id="KW-0472">Membrane</keyword>
<gene>
    <name evidence="2" type="ORF">AS888_15405</name>
</gene>
<feature type="transmembrane region" description="Helical" evidence="1">
    <location>
        <begin position="210"/>
        <end position="229"/>
    </location>
</feature>
<keyword evidence="1" id="KW-1133">Transmembrane helix</keyword>
<dbReference type="EMBL" id="LNNH01000012">
    <property type="protein sequence ID" value="KWW21008.1"/>
    <property type="molecule type" value="Genomic_DNA"/>
</dbReference>
<evidence type="ECO:0000256" key="1">
    <source>
        <dbReference type="SAM" id="Phobius"/>
    </source>
</evidence>
<comment type="caution">
    <text evidence="2">The sequence shown here is derived from an EMBL/GenBank/DDBJ whole genome shotgun (WGS) entry which is preliminary data.</text>
</comment>
<feature type="transmembrane region" description="Helical" evidence="1">
    <location>
        <begin position="127"/>
        <end position="148"/>
    </location>
</feature>
<dbReference type="RefSeq" id="WP_061141361.1">
    <property type="nucleotide sequence ID" value="NZ_LNNH01000012.1"/>
</dbReference>
<sequence>MKSKRLLPTLCLFLFMVVLWYKQTSDFVHLQPLYNRFLSMNSNMYSPNSIEAHVLFFTYPFLMFVKSTATPSHAAATVRYVMRGAKYRKDVLHAFYAVLIFVTIHLCLLSGYNFFYLGSVFLKDVSFVQILLCEFLGLIFYYFSLALLYIAIKTILNSDILSYSFVFFIVTLTFFFNKLVMQELYTPIRDLANIVLLVVASGDMYSIVTIYLRQITIVVALLVFGWSMFQRKDYLKNDSL</sequence>
<reference evidence="2 3" key="1">
    <citation type="submission" date="2015-11" db="EMBL/GenBank/DDBJ databases">
        <title>Genome Sequence of Bacillus simplex strain VanAntwerpen2.</title>
        <authorList>
            <person name="Couger M.B."/>
        </authorList>
    </citation>
    <scope>NUCLEOTIDE SEQUENCE [LARGE SCALE GENOMIC DNA]</scope>
    <source>
        <strain evidence="2 3">VanAntwerpen02</strain>
    </source>
</reference>
<keyword evidence="1" id="KW-0812">Transmembrane</keyword>
<dbReference type="NCBIfam" id="NF035952">
    <property type="entry name" value="WxPxxD_TM"/>
    <property type="match status" value="1"/>
</dbReference>
<name>A0A109N018_9BACI</name>
<dbReference type="Proteomes" id="UP000064189">
    <property type="component" value="Unassembled WGS sequence"/>
</dbReference>
<evidence type="ECO:0000313" key="3">
    <source>
        <dbReference type="Proteomes" id="UP000064189"/>
    </source>
</evidence>
<feature type="transmembrane region" description="Helical" evidence="1">
    <location>
        <begin position="48"/>
        <end position="65"/>
    </location>
</feature>
<feature type="transmembrane region" description="Helical" evidence="1">
    <location>
        <begin position="91"/>
        <end position="115"/>
    </location>
</feature>